<sequence>MVYPKALKDVEQVNLKLGIKSSLPKIKPNIAFMYLLWKANGEKSSYIYARESETDAETSLICREEYLSGIQKFIEPAIDGYKLDDLKTNIENNNLFKSQIEALQVAFELIWRLAKITFVDDTKSFSVERTKQKGRTVRFQKKISFTKNIDLLDLIANEDMQSSIRVFCSWVLDAPVAGNTELKVQEDKLVKVLTYMSEEAVYRIRIDEGNDIKFNQSGIYQALSDNPNVSINDYRENMGSSRILKKLIDEGLNSYLSMKSNSSVSKSNSIEESWLNDYSVRVNTFWDLTQIDLGLDAVATDET</sequence>
<dbReference type="OrthoDB" id="9781481at2"/>
<organism evidence="1 2">
    <name type="scientific">Loigolactobacillus coryniformis subsp. torquens DSM 20004 = KCTC 3535</name>
    <dbReference type="NCBI Taxonomy" id="1423822"/>
    <lineage>
        <taxon>Bacteria</taxon>
        <taxon>Bacillati</taxon>
        <taxon>Bacillota</taxon>
        <taxon>Bacilli</taxon>
        <taxon>Lactobacillales</taxon>
        <taxon>Lactobacillaceae</taxon>
        <taxon>Loigolactobacillus</taxon>
    </lineage>
</organism>
<evidence type="ECO:0000313" key="2">
    <source>
        <dbReference type="Proteomes" id="UP000223559"/>
    </source>
</evidence>
<gene>
    <name evidence="1" type="ORF">LC20004_08365</name>
</gene>
<keyword evidence="2" id="KW-1185">Reference proteome</keyword>
<protein>
    <submittedName>
        <fullName evidence="1">Uncharacterized protein</fullName>
    </submittedName>
</protein>
<dbReference type="KEGG" id="lcy:LC20004_08365"/>
<dbReference type="RefSeq" id="WP_056980461.1">
    <property type="nucleotide sequence ID" value="NZ_AZDC01000140.1"/>
</dbReference>
<reference evidence="1 2" key="1">
    <citation type="submission" date="2016-10" db="EMBL/GenBank/DDBJ databases">
        <title>The whole genome sequencing and assembly of L. cotyniformis subsp. torquens DSM 20004 strain.</title>
        <authorList>
            <person name="Park M.-K."/>
            <person name="Lee Y.-J."/>
            <person name="Yi H."/>
            <person name="Bahn Y.-S."/>
            <person name="Kim J.F."/>
            <person name="Lee D.-W."/>
        </authorList>
    </citation>
    <scope>NUCLEOTIDE SEQUENCE [LARGE SCALE GENOMIC DNA]</scope>
    <source>
        <strain evidence="1 2">DSM 20004</strain>
    </source>
</reference>
<dbReference type="Proteomes" id="UP000223559">
    <property type="component" value="Chromosome"/>
</dbReference>
<dbReference type="AlphaFoldDB" id="A0A2D1KP66"/>
<name>A0A2D1KP66_9LACO</name>
<evidence type="ECO:0000313" key="1">
    <source>
        <dbReference type="EMBL" id="ATO43927.1"/>
    </source>
</evidence>
<dbReference type="EMBL" id="CP017697">
    <property type="protein sequence ID" value="ATO43927.1"/>
    <property type="molecule type" value="Genomic_DNA"/>
</dbReference>
<proteinExistence type="predicted"/>
<accession>A0A2D1KP66</accession>